<sequence length="598" mass="68694">MGKKIENTRFVFKRWKDKEGIGGIISFCIYMGLKLINTIFTVVLASRIVFILEKEDNPKRAFFKIVAIVCLYAFLVMAEKFFLTKRNTSIFLYKILEMPSLFLKLVKLPFNQVEGRVGKGEFEKASEAVGDNTIGVMALIKNIADLIVNILCLTIFMVISAKLNPLIMIVLLFTGYVRTFKDRKNRAWILENQDKKNSLLYERMYLHRKCLDSKIGKDARIYGMEKWFTDKFESLLKRRMVYVKVQSKNTFAAESIQHISGVLRDVICYGYLIYRVSQGMAISEFVLYLSVIAEFNIWIKNIFTEYSKLAENVILVNNFRIFLEKQELGEGEYELDIPKAQGYNYIFENVCFGYEGGKEIFHNLNLTIKEGEKIALVGANGAGKTTLVKLMCGLYKPQKGRILLNGVDISKVNPKELLRLTGVVFQETKVFPESIGKNISCKLDEDVDMKRLNESLKQADFYDHVQKMPNKEKTILTKNLEETGVELSGGQYQKLMLARALYKNAPVLILDEPTSALDPLAEAEMYNKYNQLTKGKTSLFISHRLSSTQFCDRVIFLQDGIIKQDGCHRELIKEEGPYREMFNAQAHYYQEEVAACKC</sequence>
<dbReference type="AlphaFoldDB" id="A0A9J6P3R9"/>
<dbReference type="Proteomes" id="UP001056429">
    <property type="component" value="Unassembled WGS sequence"/>
</dbReference>
<keyword evidence="2 7" id="KW-0812">Transmembrane</keyword>
<evidence type="ECO:0000256" key="1">
    <source>
        <dbReference type="ARBA" id="ARBA00004651"/>
    </source>
</evidence>
<dbReference type="SMART" id="SM00382">
    <property type="entry name" value="AAA"/>
    <property type="match status" value="1"/>
</dbReference>
<proteinExistence type="predicted"/>
<evidence type="ECO:0000256" key="6">
    <source>
        <dbReference type="ARBA" id="ARBA00023136"/>
    </source>
</evidence>
<keyword evidence="3" id="KW-0547">Nucleotide-binding</keyword>
<dbReference type="InterPro" id="IPR039421">
    <property type="entry name" value="Type_1_exporter"/>
</dbReference>
<accession>A0A9J6P3R9</accession>
<feature type="transmembrane region" description="Helical" evidence="7">
    <location>
        <begin position="61"/>
        <end position="78"/>
    </location>
</feature>
<comment type="subcellular location">
    <subcellularLocation>
        <location evidence="1">Cell membrane</location>
        <topology evidence="1">Multi-pass membrane protein</topology>
    </subcellularLocation>
</comment>
<dbReference type="GO" id="GO:0005524">
    <property type="term" value="F:ATP binding"/>
    <property type="evidence" value="ECO:0007669"/>
    <property type="project" value="UniProtKB-KW"/>
</dbReference>
<evidence type="ECO:0000256" key="5">
    <source>
        <dbReference type="ARBA" id="ARBA00022989"/>
    </source>
</evidence>
<evidence type="ECO:0000256" key="4">
    <source>
        <dbReference type="ARBA" id="ARBA00022840"/>
    </source>
</evidence>
<dbReference type="InterPro" id="IPR027417">
    <property type="entry name" value="P-loop_NTPase"/>
</dbReference>
<reference evidence="9" key="1">
    <citation type="journal article" date="2021" name="mSystems">
        <title>Bacteria and Archaea Synergistically Convert Glycine Betaine to Biogenic Methane in the Formosa Cold Seep of the South China Sea.</title>
        <authorList>
            <person name="Li L."/>
            <person name="Zhang W."/>
            <person name="Zhang S."/>
            <person name="Song L."/>
            <person name="Sun Q."/>
            <person name="Zhang H."/>
            <person name="Xiang H."/>
            <person name="Dong X."/>
        </authorList>
    </citation>
    <scope>NUCLEOTIDE SEQUENCE</scope>
    <source>
        <strain evidence="9">ZWT</strain>
    </source>
</reference>
<gene>
    <name evidence="9" type="ORF">KDK92_15825</name>
</gene>
<organism evidence="9 10">
    <name type="scientific">Oceanirhabdus seepicola</name>
    <dbReference type="NCBI Taxonomy" id="2828781"/>
    <lineage>
        <taxon>Bacteria</taxon>
        <taxon>Bacillati</taxon>
        <taxon>Bacillota</taxon>
        <taxon>Clostridia</taxon>
        <taxon>Eubacteriales</taxon>
        <taxon>Clostridiaceae</taxon>
        <taxon>Oceanirhabdus</taxon>
    </lineage>
</organism>
<evidence type="ECO:0000259" key="8">
    <source>
        <dbReference type="PROSITE" id="PS50893"/>
    </source>
</evidence>
<evidence type="ECO:0000256" key="3">
    <source>
        <dbReference type="ARBA" id="ARBA00022741"/>
    </source>
</evidence>
<protein>
    <submittedName>
        <fullName evidence="9">ABC transporter ATP-binding protein</fullName>
    </submittedName>
</protein>
<name>A0A9J6P3R9_9CLOT</name>
<dbReference type="InterPro" id="IPR036640">
    <property type="entry name" value="ABC1_TM_sf"/>
</dbReference>
<reference evidence="9" key="2">
    <citation type="submission" date="2021-04" db="EMBL/GenBank/DDBJ databases">
        <authorList>
            <person name="Dong X."/>
        </authorList>
    </citation>
    <scope>NUCLEOTIDE SEQUENCE</scope>
    <source>
        <strain evidence="9">ZWT</strain>
    </source>
</reference>
<dbReference type="GO" id="GO:0034040">
    <property type="term" value="F:ATPase-coupled lipid transmembrane transporter activity"/>
    <property type="evidence" value="ECO:0007669"/>
    <property type="project" value="TreeGrafter"/>
</dbReference>
<dbReference type="InterPro" id="IPR003439">
    <property type="entry name" value="ABC_transporter-like_ATP-bd"/>
</dbReference>
<feature type="transmembrane region" description="Helical" evidence="7">
    <location>
        <begin position="21"/>
        <end position="49"/>
    </location>
</feature>
<evidence type="ECO:0000256" key="2">
    <source>
        <dbReference type="ARBA" id="ARBA00022692"/>
    </source>
</evidence>
<dbReference type="Gene3D" id="1.20.1560.10">
    <property type="entry name" value="ABC transporter type 1, transmembrane domain"/>
    <property type="match status" value="1"/>
</dbReference>
<dbReference type="InterPro" id="IPR003593">
    <property type="entry name" value="AAA+_ATPase"/>
</dbReference>
<dbReference type="GO" id="GO:0016887">
    <property type="term" value="F:ATP hydrolysis activity"/>
    <property type="evidence" value="ECO:0007669"/>
    <property type="project" value="InterPro"/>
</dbReference>
<feature type="domain" description="ABC transporter" evidence="8">
    <location>
        <begin position="345"/>
        <end position="584"/>
    </location>
</feature>
<keyword evidence="4 9" id="KW-0067">ATP-binding</keyword>
<dbReference type="SUPFAM" id="SSF52540">
    <property type="entry name" value="P-loop containing nucleoside triphosphate hydrolases"/>
    <property type="match status" value="1"/>
</dbReference>
<keyword evidence="5 7" id="KW-1133">Transmembrane helix</keyword>
<evidence type="ECO:0000256" key="7">
    <source>
        <dbReference type="SAM" id="Phobius"/>
    </source>
</evidence>
<keyword evidence="10" id="KW-1185">Reference proteome</keyword>
<dbReference type="EMBL" id="JAGSOJ010000003">
    <property type="protein sequence ID" value="MCM1991203.1"/>
    <property type="molecule type" value="Genomic_DNA"/>
</dbReference>
<evidence type="ECO:0000313" key="9">
    <source>
        <dbReference type="EMBL" id="MCM1991203.1"/>
    </source>
</evidence>
<dbReference type="GO" id="GO:0005886">
    <property type="term" value="C:plasma membrane"/>
    <property type="evidence" value="ECO:0007669"/>
    <property type="project" value="UniProtKB-SubCell"/>
</dbReference>
<evidence type="ECO:0000313" key="10">
    <source>
        <dbReference type="Proteomes" id="UP001056429"/>
    </source>
</evidence>
<keyword evidence="6 7" id="KW-0472">Membrane</keyword>
<dbReference type="Gene3D" id="3.40.50.300">
    <property type="entry name" value="P-loop containing nucleotide triphosphate hydrolases"/>
    <property type="match status" value="1"/>
</dbReference>
<feature type="transmembrane region" description="Helical" evidence="7">
    <location>
        <begin position="146"/>
        <end position="177"/>
    </location>
</feature>
<dbReference type="RefSeq" id="WP_250860309.1">
    <property type="nucleotide sequence ID" value="NZ_JAGSOJ010000003.1"/>
</dbReference>
<dbReference type="Pfam" id="PF00005">
    <property type="entry name" value="ABC_tran"/>
    <property type="match status" value="1"/>
</dbReference>
<dbReference type="PROSITE" id="PS50893">
    <property type="entry name" value="ABC_TRANSPORTER_2"/>
    <property type="match status" value="1"/>
</dbReference>
<dbReference type="PANTHER" id="PTHR24221">
    <property type="entry name" value="ATP-BINDING CASSETTE SUB-FAMILY B"/>
    <property type="match status" value="1"/>
</dbReference>
<dbReference type="PANTHER" id="PTHR24221:SF646">
    <property type="entry name" value="HAEMOLYSIN SECRETION ATP-BINDING PROTEIN"/>
    <property type="match status" value="1"/>
</dbReference>
<comment type="caution">
    <text evidence="9">The sequence shown here is derived from an EMBL/GenBank/DDBJ whole genome shotgun (WGS) entry which is preliminary data.</text>
</comment>